<name>A0A6J7AWM1_9ZZZZ</name>
<organism evidence="2">
    <name type="scientific">freshwater metagenome</name>
    <dbReference type="NCBI Taxonomy" id="449393"/>
    <lineage>
        <taxon>unclassified sequences</taxon>
        <taxon>metagenomes</taxon>
        <taxon>ecological metagenomes</taxon>
    </lineage>
</organism>
<feature type="region of interest" description="Disordered" evidence="1">
    <location>
        <begin position="177"/>
        <end position="207"/>
    </location>
</feature>
<sequence>MKTNFKNQILHCVAISLLAQLFYQAPCFAQAPGGAPTAGGVVVEVVQNDPKLGTGVKVTNAKKQAQNFLDDRKLEQGFDQKNNMFIAIGSAPITVLAGGDGFDGARQDAFLLAQLEAKQKLAEFMGVQVAVELEKIIKNGTPGQLAPSKPVQNQIIPNTLIEKALLIVNAEANEQLKKRGAEDQGKNKDDAAAKENAGNKKNAEAAREKELKLVVDESFRETLAIGSRAEIAGSQVYRTFESIEQGKKGTVAVVMIYNSVSEELTRALLGKGPAPRGIPNSNPAQWAKNLGDEVLLYTQGAQMRTNQNGEVILVAFGQSTPLGEDADLAKVAEDEAREAAQVSARLFLGDLIESQSDAISGFDLKKYKDGKNISEDYKNLKKRLAKLKDVAGPEVIKGSFPIYEWDFKHPLSDITTQGCVITCSLSAAQAANALRDKFESIGGSKGGEGVTSRPPQEPNATQSPAKKGSSTGAGAEGDLIVRPIGGAGAPGQF</sequence>
<proteinExistence type="predicted"/>
<gene>
    <name evidence="2" type="ORF">UFOPK3227_00398</name>
</gene>
<evidence type="ECO:0000256" key="1">
    <source>
        <dbReference type="SAM" id="MobiDB-lite"/>
    </source>
</evidence>
<dbReference type="EMBL" id="CAFAHD010000028">
    <property type="protein sequence ID" value="CAB4837381.1"/>
    <property type="molecule type" value="Genomic_DNA"/>
</dbReference>
<feature type="compositionally biased region" description="Polar residues" evidence="1">
    <location>
        <begin position="458"/>
        <end position="472"/>
    </location>
</feature>
<protein>
    <submittedName>
        <fullName evidence="2">Unannotated protein</fullName>
    </submittedName>
</protein>
<evidence type="ECO:0000313" key="2">
    <source>
        <dbReference type="EMBL" id="CAB4837381.1"/>
    </source>
</evidence>
<dbReference type="AlphaFoldDB" id="A0A6J7AWM1"/>
<reference evidence="2" key="1">
    <citation type="submission" date="2020-05" db="EMBL/GenBank/DDBJ databases">
        <authorList>
            <person name="Chiriac C."/>
            <person name="Salcher M."/>
            <person name="Ghai R."/>
            <person name="Kavagutti S V."/>
        </authorList>
    </citation>
    <scope>NUCLEOTIDE SEQUENCE</scope>
</reference>
<accession>A0A6J7AWM1</accession>
<feature type="region of interest" description="Disordered" evidence="1">
    <location>
        <begin position="442"/>
        <end position="493"/>
    </location>
</feature>